<proteinExistence type="predicted"/>
<dbReference type="OrthoDB" id="5401962at2759"/>
<dbReference type="GO" id="GO:0003676">
    <property type="term" value="F:nucleic acid binding"/>
    <property type="evidence" value="ECO:0007669"/>
    <property type="project" value="InterPro"/>
</dbReference>
<keyword evidence="2" id="KW-1185">Reference proteome</keyword>
<evidence type="ECO:0000313" key="1">
    <source>
        <dbReference type="EMBL" id="PWW77376.1"/>
    </source>
</evidence>
<dbReference type="PANTHER" id="PTHR35871:SF1">
    <property type="entry name" value="CXC1-LIKE CYSTEINE CLUSTER ASSOCIATED WITH KDZ TRANSPOSASES DOMAIN-CONTAINING PROTEIN"/>
    <property type="match status" value="1"/>
</dbReference>
<sequence length="149" mass="17639">KGIEVILGERGLWTDGWKLECSKPQCEGCCCAHRILSQPDDFQQQKGKLQEMIELTGHKIIFHPKFHCELNWIEYYWGQVKRYAYKNCEHNYLQIIPVALASVNPLTIRLFYARVQRITKAYCQEPLSDSKGYEEYLSHCRIRHLKDDF</sequence>
<dbReference type="Gene3D" id="3.30.420.10">
    <property type="entry name" value="Ribonuclease H-like superfamily/Ribonuclease H"/>
    <property type="match status" value="1"/>
</dbReference>
<dbReference type="Proteomes" id="UP000246991">
    <property type="component" value="Unassembled WGS sequence"/>
</dbReference>
<feature type="non-terminal residue" evidence="1">
    <location>
        <position position="1"/>
    </location>
</feature>
<evidence type="ECO:0000313" key="2">
    <source>
        <dbReference type="Proteomes" id="UP000246991"/>
    </source>
</evidence>
<protein>
    <recommendedName>
        <fullName evidence="3">Tc1-like transposase DDE domain-containing protein</fullName>
    </recommendedName>
</protein>
<reference evidence="1 2" key="1">
    <citation type="submission" date="2018-03" db="EMBL/GenBank/DDBJ databases">
        <title>Genomes of Pezizomycetes fungi and the evolution of truffles.</title>
        <authorList>
            <person name="Murat C."/>
            <person name="Payen T."/>
            <person name="Noel B."/>
            <person name="Kuo A."/>
            <person name="Martin F.M."/>
        </authorList>
    </citation>
    <scope>NUCLEOTIDE SEQUENCE [LARGE SCALE GENOMIC DNA]</scope>
    <source>
        <strain evidence="1">091103-1</strain>
    </source>
</reference>
<dbReference type="EMBL" id="PYWC01000023">
    <property type="protein sequence ID" value="PWW77376.1"/>
    <property type="molecule type" value="Genomic_DNA"/>
</dbReference>
<dbReference type="AlphaFoldDB" id="A0A317SVF0"/>
<dbReference type="PANTHER" id="PTHR35871">
    <property type="entry name" value="EXPRESSED PROTEIN"/>
    <property type="match status" value="1"/>
</dbReference>
<organism evidence="1 2">
    <name type="scientific">Tuber magnatum</name>
    <name type="common">white Piedmont truffle</name>
    <dbReference type="NCBI Taxonomy" id="42249"/>
    <lineage>
        <taxon>Eukaryota</taxon>
        <taxon>Fungi</taxon>
        <taxon>Dikarya</taxon>
        <taxon>Ascomycota</taxon>
        <taxon>Pezizomycotina</taxon>
        <taxon>Pezizomycetes</taxon>
        <taxon>Pezizales</taxon>
        <taxon>Tuberaceae</taxon>
        <taxon>Tuber</taxon>
    </lineage>
</organism>
<name>A0A317SVF0_9PEZI</name>
<dbReference type="InterPro" id="IPR036397">
    <property type="entry name" value="RNaseH_sf"/>
</dbReference>
<accession>A0A317SVF0</accession>
<dbReference type="STRING" id="42249.A0A317SVF0"/>
<comment type="caution">
    <text evidence="1">The sequence shown here is derived from an EMBL/GenBank/DDBJ whole genome shotgun (WGS) entry which is preliminary data.</text>
</comment>
<evidence type="ECO:0008006" key="3">
    <source>
        <dbReference type="Google" id="ProtNLM"/>
    </source>
</evidence>
<gene>
    <name evidence="1" type="ORF">C7212DRAFT_173969</name>
</gene>